<dbReference type="Proteomes" id="UP001157134">
    <property type="component" value="Unassembled WGS sequence"/>
</dbReference>
<comment type="caution">
    <text evidence="2">The sequence shown here is derived from an EMBL/GenBank/DDBJ whole genome shotgun (WGS) entry which is preliminary data.</text>
</comment>
<accession>A0ABQ6H7K3</accession>
<protein>
    <recommendedName>
        <fullName evidence="4">Sn-glycerol-3-phosphate transporter</fullName>
    </recommendedName>
</protein>
<reference evidence="2 3" key="1">
    <citation type="submission" date="2023-03" db="EMBL/GenBank/DDBJ databases">
        <title>Thalassotalea loyana LMG 22536T draft genome sequence.</title>
        <authorList>
            <person name="Sawabe T."/>
        </authorList>
    </citation>
    <scope>NUCLEOTIDE SEQUENCE [LARGE SCALE GENOMIC DNA]</scope>
    <source>
        <strain evidence="2 3">LMG 22536</strain>
    </source>
</reference>
<sequence length="164" mass="18681">MLKRITCLLMLLILSSTSWAETHESNEFKRQHILETPHSLGVFLDGVDTEHHTYFSYGLEYIYEFNHSWAASVAWERTNHAHHGDGIETYVASALYSPHKNIWLGIGVGKEEIHGHDSHTEDLYRLSAAYDYKFDKFKIAPMIAVDFVDGETSIVAGATFAIMF</sequence>
<feature type="signal peptide" evidence="1">
    <location>
        <begin position="1"/>
        <end position="20"/>
    </location>
</feature>
<dbReference type="EMBL" id="BSSV01000001">
    <property type="protein sequence ID" value="GLX84116.1"/>
    <property type="molecule type" value="Genomic_DNA"/>
</dbReference>
<evidence type="ECO:0000256" key="1">
    <source>
        <dbReference type="SAM" id="SignalP"/>
    </source>
</evidence>
<proteinExistence type="predicted"/>
<evidence type="ECO:0000313" key="3">
    <source>
        <dbReference type="Proteomes" id="UP001157134"/>
    </source>
</evidence>
<dbReference type="SUPFAM" id="SSF56935">
    <property type="entry name" value="Porins"/>
    <property type="match status" value="1"/>
</dbReference>
<name>A0ABQ6H7K3_9GAMM</name>
<organism evidence="2 3">
    <name type="scientific">Thalassotalea loyana</name>
    <dbReference type="NCBI Taxonomy" id="280483"/>
    <lineage>
        <taxon>Bacteria</taxon>
        <taxon>Pseudomonadati</taxon>
        <taxon>Pseudomonadota</taxon>
        <taxon>Gammaproteobacteria</taxon>
        <taxon>Alteromonadales</taxon>
        <taxon>Colwelliaceae</taxon>
        <taxon>Thalassotalea</taxon>
    </lineage>
</organism>
<keyword evidence="3" id="KW-1185">Reference proteome</keyword>
<dbReference type="RefSeq" id="WP_284295662.1">
    <property type="nucleotide sequence ID" value="NZ_BSSV01000001.1"/>
</dbReference>
<evidence type="ECO:0000313" key="2">
    <source>
        <dbReference type="EMBL" id="GLX84116.1"/>
    </source>
</evidence>
<feature type="chain" id="PRO_5045867350" description="Sn-glycerol-3-phosphate transporter" evidence="1">
    <location>
        <begin position="21"/>
        <end position="164"/>
    </location>
</feature>
<gene>
    <name evidence="2" type="ORF">tloyanaT_03680</name>
</gene>
<keyword evidence="1" id="KW-0732">Signal</keyword>
<evidence type="ECO:0008006" key="4">
    <source>
        <dbReference type="Google" id="ProtNLM"/>
    </source>
</evidence>